<dbReference type="EMBL" id="CP083685">
    <property type="protein sequence ID" value="UYU90610.1"/>
    <property type="molecule type" value="Genomic_DNA"/>
</dbReference>
<dbReference type="EMBL" id="WCRY01000051">
    <property type="protein sequence ID" value="KAB4470122.1"/>
    <property type="molecule type" value="Genomic_DNA"/>
</dbReference>
<keyword evidence="3" id="KW-0645">Protease</keyword>
<gene>
    <name evidence="11" type="primary">sppA_2</name>
    <name evidence="12" type="synonym">sppA</name>
    <name evidence="10" type="ORF">BatF92_32240</name>
    <name evidence="18" type="ORF">DW011_22795</name>
    <name evidence="17" type="ORF">DW780_10310</name>
    <name evidence="11" type="ORF">ERS852557_03359</name>
    <name evidence="15" type="ORF">GAN59_05020</name>
    <name evidence="14" type="ORF">GAN91_26640</name>
    <name evidence="13" type="ORF">GAN93_18735</name>
    <name evidence="12" type="ORF">GAO51_17130</name>
    <name evidence="19" type="ORF">KQP68_04825</name>
    <name evidence="20" type="ORF">KQP74_22250</name>
    <name evidence="16" type="ORF">PO127_23880</name>
</gene>
<dbReference type="PATRIC" id="fig|818.29.peg.3072"/>
<name>A0A139K8X1_BACT4</name>
<evidence type="ECO:0000313" key="23">
    <source>
        <dbReference type="Proteomes" id="UP000284785"/>
    </source>
</evidence>
<evidence type="ECO:0000256" key="6">
    <source>
        <dbReference type="ARBA" id="ARBA00023136"/>
    </source>
</evidence>
<keyword evidence="6 8" id="KW-0472">Membrane</keyword>
<dbReference type="EMBL" id="AP022660">
    <property type="protein sequence ID" value="BCA51282.1"/>
    <property type="molecule type" value="Genomic_DNA"/>
</dbReference>
<evidence type="ECO:0000313" key="25">
    <source>
        <dbReference type="Proteomes" id="UP000440614"/>
    </source>
</evidence>
<dbReference type="Proteomes" id="UP000488521">
    <property type="component" value="Unassembled WGS sequence"/>
</dbReference>
<keyword evidence="8" id="KW-1133">Transmembrane helix</keyword>
<dbReference type="GeneID" id="60927866"/>
<evidence type="ECO:0000259" key="9">
    <source>
        <dbReference type="Pfam" id="PF01343"/>
    </source>
</evidence>
<evidence type="ECO:0000256" key="4">
    <source>
        <dbReference type="ARBA" id="ARBA00022801"/>
    </source>
</evidence>
<dbReference type="NCBIfam" id="TIGR00706">
    <property type="entry name" value="SppA_dom"/>
    <property type="match status" value="1"/>
</dbReference>
<dbReference type="GO" id="GO:0008236">
    <property type="term" value="F:serine-type peptidase activity"/>
    <property type="evidence" value="ECO:0007669"/>
    <property type="project" value="UniProtKB-KW"/>
</dbReference>
<feature type="transmembrane region" description="Helical" evidence="8">
    <location>
        <begin position="7"/>
        <end position="34"/>
    </location>
</feature>
<dbReference type="RefSeq" id="WP_008765466.1">
    <property type="nucleotide sequence ID" value="NZ_AP022660.1"/>
</dbReference>
<evidence type="ECO:0000313" key="29">
    <source>
        <dbReference type="Proteomes" id="UP001156218"/>
    </source>
</evidence>
<dbReference type="Proteomes" id="UP000283616">
    <property type="component" value="Unassembled WGS sequence"/>
</dbReference>
<dbReference type="InterPro" id="IPR029045">
    <property type="entry name" value="ClpP/crotonase-like_dom_sf"/>
</dbReference>
<sequence length="592" mass="65407">MKDFLKFTLATVTGIILSSIVLFIIGMVTLFGIVSTADTETIVKKNSVMMLDLNGVLVERTQESPLGILSQLFSDDSNTYGLDDILSSIKKAKENENIKGIYLQASMLGTSYASLQEIRNALLDFKESGKFIIAYGDSYTQGLYYLSSVADKVLLNPKGMIEWKGIASAPLFYKDLLQKIGVEMQIFKVGTYKSAVEPFISTEMSPANREQVTAFINSIWGQVTEGVSASRSLPVDSLNALADRMLMFYPAEESVQCGLADTLIYRNDVRNYLKQWVDLKEDDRLPVLGLSDMINVKKNMPKDKSGNIVAVYYASGEITDYSGSSTSEEGIVGTKVIRDLRKLKDDEDVKAVVLRVNSPGGSAFASEQIWHAVKELKTEKPVIVSMGDYAASGGYYISCVADTIVAEPTTLTGSIGIFGMVPNVKELSEKIGLTYDVVKTNKFSDFGNIMRPFNQDEKTLMQMMITQGYDTFVNRCAEGRHMSKEAIEKIAEGRVWTGEAAKELGLVDVLGGIDTALEIAVRKAGIEGYTVVSYPAKQDLLSSLLNTKPTNYVESQILKSKLGEYYQQFGMLKNLKERSMIQARIPFELNIK</sequence>
<feature type="domain" description="Peptidase S49" evidence="9">
    <location>
        <begin position="375"/>
        <end position="524"/>
    </location>
</feature>
<reference evidence="22 23" key="2">
    <citation type="submission" date="2018-08" db="EMBL/GenBank/DDBJ databases">
        <title>A genome reference for cultivated species of the human gut microbiota.</title>
        <authorList>
            <person name="Zou Y."/>
            <person name="Xue W."/>
            <person name="Luo G."/>
        </authorList>
    </citation>
    <scope>NUCLEOTIDE SEQUENCE [LARGE SCALE GENOMIC DNA]</scope>
    <source>
        <strain evidence="18 22">AF37-12</strain>
        <strain evidence="17 23">AM30-26</strain>
    </source>
</reference>
<evidence type="ECO:0000256" key="5">
    <source>
        <dbReference type="ARBA" id="ARBA00022825"/>
    </source>
</evidence>
<reference evidence="24 25" key="3">
    <citation type="journal article" date="2019" name="Nat. Med.">
        <title>A library of human gut bacterial isolates paired with longitudinal multiomics data enables mechanistic microbiome research.</title>
        <authorList>
            <person name="Poyet M."/>
            <person name="Groussin M."/>
            <person name="Gibbons S.M."/>
            <person name="Avila-Pacheco J."/>
            <person name="Jiang X."/>
            <person name="Kearney S.M."/>
            <person name="Perrotta A.R."/>
            <person name="Berdy B."/>
            <person name="Zhao S."/>
            <person name="Lieberman T.D."/>
            <person name="Swanson P.K."/>
            <person name="Smith M."/>
            <person name="Roesemann S."/>
            <person name="Alexander J.E."/>
            <person name="Rich S.A."/>
            <person name="Livny J."/>
            <person name="Vlamakis H."/>
            <person name="Clish C."/>
            <person name="Bullock K."/>
            <person name="Deik A."/>
            <person name="Scott J."/>
            <person name="Pierce K.A."/>
            <person name="Xavier R.J."/>
            <person name="Alm E.J."/>
        </authorList>
    </citation>
    <scope>NUCLEOTIDE SEQUENCE [LARGE SCALE GENOMIC DNA]</scope>
    <source>
        <strain evidence="15 27">BIOML-A156</strain>
        <strain evidence="14 24">BIOML-A162</strain>
        <strain evidence="13 26">BIOML-A165</strain>
        <strain evidence="12 25">BIOML-A188</strain>
    </source>
</reference>
<dbReference type="EMBL" id="CP083680">
    <property type="protein sequence ID" value="UYU67609.1"/>
    <property type="molecule type" value="Genomic_DNA"/>
</dbReference>
<dbReference type="Proteomes" id="UP000500882">
    <property type="component" value="Chromosome"/>
</dbReference>
<dbReference type="EC" id="3.4.21.-" evidence="11"/>
<keyword evidence="8" id="KW-0812">Transmembrane</keyword>
<accession>C6IU16</accession>
<evidence type="ECO:0000256" key="1">
    <source>
        <dbReference type="ARBA" id="ARBA00004370"/>
    </source>
</evidence>
<accession>A0A139K8X1</accession>
<evidence type="ECO:0000256" key="2">
    <source>
        <dbReference type="ARBA" id="ARBA00008683"/>
    </source>
</evidence>
<dbReference type="Proteomes" id="UP001156218">
    <property type="component" value="Chromosome"/>
</dbReference>
<feature type="active site" description="Nucleophile" evidence="7">
    <location>
        <position position="392"/>
    </location>
</feature>
<reference evidence="19 29" key="5">
    <citation type="submission" date="2021-06" db="EMBL/GenBank/DDBJ databases">
        <title>Interrogation of the integrated mobile genetic elements in gut-associated Bacteroides with a consensus prediction approach.</title>
        <authorList>
            <person name="Campbell D.E."/>
            <person name="Leigh J.R."/>
            <person name="Kim T."/>
            <person name="England W."/>
            <person name="Whitaker R.J."/>
            <person name="Degnan P.H."/>
        </authorList>
    </citation>
    <scope>NUCLEOTIDE SEQUENCE [LARGE SCALE GENOMIC DNA]</scope>
    <source>
        <strain evidence="20">VPI-3443</strain>
        <strain evidence="19 29">WAL8669</strain>
    </source>
</reference>
<evidence type="ECO:0000256" key="3">
    <source>
        <dbReference type="ARBA" id="ARBA00022670"/>
    </source>
</evidence>
<evidence type="ECO:0000313" key="26">
    <source>
        <dbReference type="Proteomes" id="UP000460317"/>
    </source>
</evidence>
<dbReference type="OMA" id="KGQYLYC"/>
<dbReference type="EMBL" id="WCSY01000016">
    <property type="protein sequence ID" value="KAB4309996.1"/>
    <property type="molecule type" value="Genomic_DNA"/>
</dbReference>
<evidence type="ECO:0000313" key="13">
    <source>
        <dbReference type="EMBL" id="KAB4449651.1"/>
    </source>
</evidence>
<dbReference type="Pfam" id="PF01343">
    <property type="entry name" value="Peptidase_S49"/>
    <property type="match status" value="2"/>
</dbReference>
<evidence type="ECO:0000313" key="10">
    <source>
        <dbReference type="EMBL" id="BCA51282.1"/>
    </source>
</evidence>
<dbReference type="InterPro" id="IPR047272">
    <property type="entry name" value="S49_SppA_C"/>
</dbReference>
<dbReference type="Proteomes" id="UP001162960">
    <property type="component" value="Chromosome"/>
</dbReference>
<evidence type="ECO:0000313" key="28">
    <source>
        <dbReference type="Proteomes" id="UP000500882"/>
    </source>
</evidence>
<dbReference type="EMBL" id="CZBI01000004">
    <property type="protein sequence ID" value="CUQ28186.1"/>
    <property type="molecule type" value="Genomic_DNA"/>
</dbReference>
<evidence type="ECO:0000313" key="17">
    <source>
        <dbReference type="EMBL" id="RHD88565.1"/>
    </source>
</evidence>
<dbReference type="SUPFAM" id="SSF52096">
    <property type="entry name" value="ClpP/crotonase"/>
    <property type="match status" value="2"/>
</dbReference>
<comment type="subcellular location">
    <subcellularLocation>
        <location evidence="1">Membrane</location>
    </subcellularLocation>
</comment>
<dbReference type="EMBL" id="WCSB01000020">
    <property type="protein sequence ID" value="KAB4449651.1"/>
    <property type="molecule type" value="Genomic_DNA"/>
</dbReference>
<dbReference type="InterPro" id="IPR004635">
    <property type="entry name" value="Pept_S49_SppA"/>
</dbReference>
<dbReference type="Proteomes" id="UP000460317">
    <property type="component" value="Unassembled WGS sequence"/>
</dbReference>
<dbReference type="CDD" id="cd07018">
    <property type="entry name" value="S49_SppA_67K_type"/>
    <property type="match status" value="1"/>
</dbReference>
<dbReference type="GO" id="GO:0016020">
    <property type="term" value="C:membrane"/>
    <property type="evidence" value="ECO:0007669"/>
    <property type="project" value="UniProtKB-SubCell"/>
</dbReference>
<evidence type="ECO:0000313" key="21">
    <source>
        <dbReference type="Proteomes" id="UP000095541"/>
    </source>
</evidence>
<dbReference type="EMBL" id="QSJP01000007">
    <property type="protein sequence ID" value="RHD88565.1"/>
    <property type="molecule type" value="Genomic_DNA"/>
</dbReference>
<dbReference type="PIRSF" id="PIRSF001217">
    <property type="entry name" value="Protease_4_SppA"/>
    <property type="match status" value="1"/>
</dbReference>
<organism evidence="11 21">
    <name type="scientific">Bacteroides thetaiotaomicron</name>
    <dbReference type="NCBI Taxonomy" id="818"/>
    <lineage>
        <taxon>Bacteria</taxon>
        <taxon>Pseudomonadati</taxon>
        <taxon>Bacteroidota</taxon>
        <taxon>Bacteroidia</taxon>
        <taxon>Bacteroidales</taxon>
        <taxon>Bacteroidaceae</taxon>
        <taxon>Bacteroides</taxon>
    </lineage>
</organism>
<reference evidence="16" key="6">
    <citation type="submission" date="2022-10" db="EMBL/GenBank/DDBJ databases">
        <title>Human gut microbiome strain richness.</title>
        <authorList>
            <person name="Chen-Liaw A."/>
        </authorList>
    </citation>
    <scope>NUCLEOTIDE SEQUENCE</scope>
    <source>
        <strain evidence="16">1001283st1_A3_1001283B150304_161114</strain>
    </source>
</reference>
<dbReference type="EMBL" id="QROV01000038">
    <property type="protein sequence ID" value="RHL53328.1"/>
    <property type="molecule type" value="Genomic_DNA"/>
</dbReference>
<dbReference type="InterPro" id="IPR047217">
    <property type="entry name" value="S49_SppA_67K_type_N"/>
</dbReference>
<evidence type="ECO:0000256" key="7">
    <source>
        <dbReference type="PIRSR" id="PIRSR001217-1"/>
    </source>
</evidence>
<evidence type="ECO:0000313" key="16">
    <source>
        <dbReference type="EMBL" id="MDC2238789.1"/>
    </source>
</evidence>
<dbReference type="AlphaFoldDB" id="A0A139K8X1"/>
<feature type="domain" description="Peptidase S49" evidence="9">
    <location>
        <begin position="125"/>
        <end position="279"/>
    </location>
</feature>
<feature type="active site" description="Proton donor/acceptor" evidence="7">
    <location>
        <position position="193"/>
    </location>
</feature>
<reference evidence="10 28" key="4">
    <citation type="submission" date="2020-02" db="EMBL/GenBank/DDBJ databases">
        <title>Whole-genome sequencing and comparative analysis of the genomes of Bacteroides thetaiotaomicron and Escherichia coli isolated from a healthy resident in Vietnam.</title>
        <authorList>
            <person name="Mohsin M."/>
            <person name="Tanaka K."/>
            <person name="Kawahara R."/>
            <person name="Kondo S."/>
            <person name="Noguchi H."/>
            <person name="Motooka D."/>
            <person name="Nakamura S."/>
            <person name="Khong D.T."/>
            <person name="Nguyen T.N."/>
            <person name="Tran H.T."/>
            <person name="Yamamoto Y."/>
        </authorList>
    </citation>
    <scope>NUCLEOTIDE SEQUENCE [LARGE SCALE GENOMIC DNA]</scope>
    <source>
        <strain evidence="10 28">F9-2</strain>
    </source>
</reference>
<keyword evidence="5" id="KW-0720">Serine protease</keyword>
<evidence type="ECO:0000313" key="15">
    <source>
        <dbReference type="EMBL" id="KAB4476554.1"/>
    </source>
</evidence>
<dbReference type="InterPro" id="IPR004634">
    <property type="entry name" value="Pept_S49_pIV"/>
</dbReference>
<dbReference type="PANTHER" id="PTHR33209">
    <property type="entry name" value="PROTEASE 4"/>
    <property type="match status" value="1"/>
</dbReference>
<evidence type="ECO:0000313" key="18">
    <source>
        <dbReference type="EMBL" id="RHL53328.1"/>
    </source>
</evidence>
<evidence type="ECO:0000313" key="14">
    <source>
        <dbReference type="EMBL" id="KAB4470122.1"/>
    </source>
</evidence>
<dbReference type="NCBIfam" id="TIGR00705">
    <property type="entry name" value="SppA_67K"/>
    <property type="match status" value="1"/>
</dbReference>
<evidence type="ECO:0000313" key="24">
    <source>
        <dbReference type="Proteomes" id="UP000436858"/>
    </source>
</evidence>
<evidence type="ECO:0000313" key="19">
    <source>
        <dbReference type="EMBL" id="UYU67609.1"/>
    </source>
</evidence>
<proteinExistence type="inferred from homology"/>
<dbReference type="Proteomes" id="UP000095541">
    <property type="component" value="Unassembled WGS sequence"/>
</dbReference>
<dbReference type="Gene3D" id="3.90.226.10">
    <property type="entry name" value="2-enoyl-CoA Hydratase, Chain A, domain 1"/>
    <property type="match status" value="4"/>
</dbReference>
<evidence type="ECO:0000313" key="22">
    <source>
        <dbReference type="Proteomes" id="UP000283616"/>
    </source>
</evidence>
<dbReference type="EMBL" id="JAQNVG010000061">
    <property type="protein sequence ID" value="MDC2238789.1"/>
    <property type="molecule type" value="Genomic_DNA"/>
</dbReference>
<evidence type="ECO:0000313" key="20">
    <source>
        <dbReference type="EMBL" id="UYU90610.1"/>
    </source>
</evidence>
<dbReference type="Proteomes" id="UP000440614">
    <property type="component" value="Unassembled WGS sequence"/>
</dbReference>
<evidence type="ECO:0000313" key="11">
    <source>
        <dbReference type="EMBL" id="CUQ28186.1"/>
    </source>
</evidence>
<evidence type="ECO:0000313" key="27">
    <source>
        <dbReference type="Proteomes" id="UP000488521"/>
    </source>
</evidence>
<evidence type="ECO:0000313" key="12">
    <source>
        <dbReference type="EMBL" id="KAB4309996.1"/>
    </source>
</evidence>
<dbReference type="Proteomes" id="UP000284785">
    <property type="component" value="Unassembled WGS sequence"/>
</dbReference>
<dbReference type="Proteomes" id="UP000436858">
    <property type="component" value="Unassembled WGS sequence"/>
</dbReference>
<protein>
    <submittedName>
        <fullName evidence="11">Endopeptidase IV</fullName>
        <ecNumber evidence="11">3.4.21.-</ecNumber>
    </submittedName>
    <submittedName>
        <fullName evidence="10">Signal peptide peptidase SppA</fullName>
    </submittedName>
</protein>
<dbReference type="Proteomes" id="UP001217776">
    <property type="component" value="Unassembled WGS sequence"/>
</dbReference>
<dbReference type="PANTHER" id="PTHR33209:SF1">
    <property type="entry name" value="PEPTIDASE S49 DOMAIN-CONTAINING PROTEIN"/>
    <property type="match status" value="1"/>
</dbReference>
<dbReference type="GO" id="GO:0006465">
    <property type="term" value="P:signal peptide processing"/>
    <property type="evidence" value="ECO:0007669"/>
    <property type="project" value="InterPro"/>
</dbReference>
<comment type="similarity">
    <text evidence="2">Belongs to the peptidase S49 family.</text>
</comment>
<evidence type="ECO:0000256" key="8">
    <source>
        <dbReference type="SAM" id="Phobius"/>
    </source>
</evidence>
<reference evidence="11 21" key="1">
    <citation type="submission" date="2015-09" db="EMBL/GenBank/DDBJ databases">
        <authorList>
            <consortium name="Pathogen Informatics"/>
        </authorList>
    </citation>
    <scope>NUCLEOTIDE SEQUENCE [LARGE SCALE GENOMIC DNA]</scope>
    <source>
        <strain evidence="11 21">2789STDY5834945</strain>
    </source>
</reference>
<dbReference type="InterPro" id="IPR002142">
    <property type="entry name" value="Peptidase_S49"/>
</dbReference>
<keyword evidence="4 11" id="KW-0378">Hydrolase</keyword>
<dbReference type="EMBL" id="WCRS01000003">
    <property type="protein sequence ID" value="KAB4476554.1"/>
    <property type="molecule type" value="Genomic_DNA"/>
</dbReference>
<dbReference type="CDD" id="cd07023">
    <property type="entry name" value="S49_Sppa_N_C"/>
    <property type="match status" value="1"/>
</dbReference>